<keyword evidence="1" id="KW-0597">Phosphoprotein</keyword>
<gene>
    <name evidence="5" type="primary">tpm</name>
    <name evidence="5" type="ORF">GCM10010993_29230</name>
</gene>
<dbReference type="GO" id="GO:0032259">
    <property type="term" value="P:methylation"/>
    <property type="evidence" value="ECO:0007669"/>
    <property type="project" value="UniProtKB-KW"/>
</dbReference>
<accession>A0ABQ1MXU8</accession>
<dbReference type="PANTHER" id="PTHR32183">
    <property type="match status" value="1"/>
</dbReference>
<dbReference type="GO" id="GO:0008168">
    <property type="term" value="F:methyltransferase activity"/>
    <property type="evidence" value="ECO:0007669"/>
    <property type="project" value="UniProtKB-KW"/>
</dbReference>
<dbReference type="InterPro" id="IPR029063">
    <property type="entry name" value="SAM-dependent_MTases_sf"/>
</dbReference>
<keyword evidence="4" id="KW-0949">S-adenosyl-L-methionine</keyword>
<dbReference type="Gene3D" id="3.40.50.150">
    <property type="entry name" value="Vaccinia Virus protein VP39"/>
    <property type="match status" value="1"/>
</dbReference>
<comment type="caution">
    <text evidence="5">The sequence shown here is derived from an EMBL/GenBank/DDBJ whole genome shotgun (WGS) entry which is preliminary data.</text>
</comment>
<keyword evidence="3" id="KW-0808">Transferase</keyword>
<evidence type="ECO:0000313" key="5">
    <source>
        <dbReference type="EMBL" id="GGC48911.1"/>
    </source>
</evidence>
<dbReference type="Proteomes" id="UP000635885">
    <property type="component" value="Unassembled WGS sequence"/>
</dbReference>
<evidence type="ECO:0000256" key="1">
    <source>
        <dbReference type="ARBA" id="ARBA00022553"/>
    </source>
</evidence>
<dbReference type="InterPro" id="IPR008854">
    <property type="entry name" value="TPMT"/>
</dbReference>
<dbReference type="SUPFAM" id="SSF53335">
    <property type="entry name" value="S-adenosyl-L-methionine-dependent methyltransferases"/>
    <property type="match status" value="1"/>
</dbReference>
<evidence type="ECO:0000256" key="2">
    <source>
        <dbReference type="ARBA" id="ARBA00022603"/>
    </source>
</evidence>
<dbReference type="EMBL" id="BMFD01000012">
    <property type="protein sequence ID" value="GGC48911.1"/>
    <property type="molecule type" value="Genomic_DNA"/>
</dbReference>
<keyword evidence="2 5" id="KW-0489">Methyltransferase</keyword>
<organism evidence="5 6">
    <name type="scientific">Belliella aquatica</name>
    <dbReference type="NCBI Taxonomy" id="1323734"/>
    <lineage>
        <taxon>Bacteria</taxon>
        <taxon>Pseudomonadati</taxon>
        <taxon>Bacteroidota</taxon>
        <taxon>Cytophagia</taxon>
        <taxon>Cytophagales</taxon>
        <taxon>Cyclobacteriaceae</taxon>
        <taxon>Belliella</taxon>
    </lineage>
</organism>
<protein>
    <submittedName>
        <fullName evidence="5">SAM-dependent methyltransferase</fullName>
    </submittedName>
</protein>
<proteinExistence type="predicted"/>
<dbReference type="Pfam" id="PF05724">
    <property type="entry name" value="TPMT"/>
    <property type="match status" value="1"/>
</dbReference>
<evidence type="ECO:0000256" key="3">
    <source>
        <dbReference type="ARBA" id="ARBA00022679"/>
    </source>
</evidence>
<dbReference type="RefSeq" id="WP_188443839.1">
    <property type="nucleotide sequence ID" value="NZ_BMFD01000012.1"/>
</dbReference>
<dbReference type="PANTHER" id="PTHR32183:SF6">
    <property type="entry name" value="CYSTEINE SULFINATE DESULFINASE_CYSTEINE DESULFURASE AND RELATED ENZYMES"/>
    <property type="match status" value="1"/>
</dbReference>
<reference evidence="6" key="1">
    <citation type="journal article" date="2019" name="Int. J. Syst. Evol. Microbiol.">
        <title>The Global Catalogue of Microorganisms (GCM) 10K type strain sequencing project: providing services to taxonomists for standard genome sequencing and annotation.</title>
        <authorList>
            <consortium name="The Broad Institute Genomics Platform"/>
            <consortium name="The Broad Institute Genome Sequencing Center for Infectious Disease"/>
            <person name="Wu L."/>
            <person name="Ma J."/>
        </authorList>
    </citation>
    <scope>NUCLEOTIDE SEQUENCE [LARGE SCALE GENOMIC DNA]</scope>
    <source>
        <strain evidence="6">CGMCC 1.12479</strain>
    </source>
</reference>
<keyword evidence="6" id="KW-1185">Reference proteome</keyword>
<sequence length="195" mass="22590">MTLSLNEQYWTSRYNQNSIGWDVGQVTFPIKQFLDQIDNKDLKVLIPGAGNAYEAAYAFESGFKNLHILDISKVPLNNFLEKYSDFPKDHVHHENFFDHQGKYDLIIEQTFFCALPIILRQDYADKMHDLLEVNGQLAGVLFNRNFGNDSPPFGGSIAEYRTYFSDLFDIKTMEACYNSIPPRLDSEIFIRLIKK</sequence>
<dbReference type="PROSITE" id="PS51585">
    <property type="entry name" value="SAM_MT_TPMT"/>
    <property type="match status" value="1"/>
</dbReference>
<evidence type="ECO:0000256" key="4">
    <source>
        <dbReference type="ARBA" id="ARBA00022691"/>
    </source>
</evidence>
<name>A0ABQ1MXU8_9BACT</name>
<evidence type="ECO:0000313" key="6">
    <source>
        <dbReference type="Proteomes" id="UP000635885"/>
    </source>
</evidence>